<dbReference type="GO" id="GO:0016829">
    <property type="term" value="F:lyase activity"/>
    <property type="evidence" value="ECO:0007669"/>
    <property type="project" value="InterPro"/>
</dbReference>
<evidence type="ECO:0000313" key="4">
    <source>
        <dbReference type="EMBL" id="CCJ54028.1"/>
    </source>
</evidence>
<dbReference type="InterPro" id="IPR045336">
    <property type="entry name" value="MmgE_PrpD_N"/>
</dbReference>
<dbReference type="InterPro" id="IPR036148">
    <property type="entry name" value="MmgE/PrpD_sf"/>
</dbReference>
<dbReference type="InterPro" id="IPR045337">
    <property type="entry name" value="MmgE_PrpD_C"/>
</dbReference>
<dbReference type="Gene3D" id="1.10.4100.10">
    <property type="entry name" value="2-methylcitrate dehydratase PrpD"/>
    <property type="match status" value="1"/>
</dbReference>
<name>A0A0C6P3J1_BORBO</name>
<organism evidence="4 5">
    <name type="scientific">Bordetella bronchiseptica 253</name>
    <dbReference type="NCBI Taxonomy" id="568707"/>
    <lineage>
        <taxon>Bacteria</taxon>
        <taxon>Pseudomonadati</taxon>
        <taxon>Pseudomonadota</taxon>
        <taxon>Betaproteobacteria</taxon>
        <taxon>Burkholderiales</taxon>
        <taxon>Alcaligenaceae</taxon>
        <taxon>Bordetella</taxon>
    </lineage>
</organism>
<evidence type="ECO:0000259" key="3">
    <source>
        <dbReference type="Pfam" id="PF19305"/>
    </source>
</evidence>
<dbReference type="Proteomes" id="UP000007564">
    <property type="component" value="Chromosome"/>
</dbReference>
<evidence type="ECO:0000313" key="5">
    <source>
        <dbReference type="Proteomes" id="UP000007564"/>
    </source>
</evidence>
<reference evidence="4 5" key="1">
    <citation type="journal article" date="2012" name="BMC Genomics">
        <title>Comparative genomics of the classical Bordetella subspecies: the evolution and exchange of virulence-associated diversity amongst closely related pathogens.</title>
        <authorList>
            <person name="Park J."/>
            <person name="Zhang Y."/>
            <person name="Buboltz A.M."/>
            <person name="Zhang X."/>
            <person name="Schuster S.C."/>
            <person name="Ahuja U."/>
            <person name="Liu M."/>
            <person name="Miller J.F."/>
            <person name="Sebaihia M."/>
            <person name="Bentley S.D."/>
            <person name="Parkhill J."/>
            <person name="Harvill E.T."/>
        </authorList>
    </citation>
    <scope>NUCLEOTIDE SEQUENCE [LARGE SCALE GENOMIC DNA]</scope>
    <source>
        <strain evidence="4 5">253</strain>
    </source>
</reference>
<comment type="similarity">
    <text evidence="1">Belongs to the PrpD family.</text>
</comment>
<accession>A0A0C6P3J1</accession>
<proteinExistence type="inferred from homology"/>
<protein>
    <submittedName>
        <fullName evidence="4">Putative exported protein</fullName>
    </submittedName>
</protein>
<dbReference type="HOGENOM" id="CLU_026574_2_2_4"/>
<gene>
    <name evidence="4" type="ORF">BN112_2111</name>
</gene>
<dbReference type="InterPro" id="IPR042188">
    <property type="entry name" value="MmgE/PrpD_sf_2"/>
</dbReference>
<dbReference type="Pfam" id="PF03972">
    <property type="entry name" value="MmgE_PrpD_N"/>
    <property type="match status" value="1"/>
</dbReference>
<dbReference type="InterPro" id="IPR042183">
    <property type="entry name" value="MmgE/PrpD_sf_1"/>
</dbReference>
<dbReference type="KEGG" id="bbh:BN112_2111"/>
<dbReference type="EMBL" id="HE965806">
    <property type="protein sequence ID" value="CCJ54028.1"/>
    <property type="molecule type" value="Genomic_DNA"/>
</dbReference>
<sequence>MTHDFKGSLMAGATPTRALADWCAALRDSRPSEAVLRESARHVLDTLAACAAGMRQPLVRAAIELERGINAQPGPVALFGGPERWTVLESAGLMAVACHALEMDDGNREGSIHPATTVVPAVLALGWQQEADYLAFLCAVVAGFEVAVSIAETLHPHASQRGFQTTPVAGVVGAAAACATLLGLDGAGIESAMGLAASASGGLFAYLAGGGNVKKFHPGHAAREGLRAALMARQGVAQGPRGVIEGRAGLLQAFGGITQWDGSRARERAAPAIARSYLKPYPCCRHIHPAIDAVMALKARAAWQAADVAAIEVETYGAAMPHARLPWDTLEVAQLSFPWVMALACVDGEVTLAGFSEAARTRPDINALAARVSVAQTQECDSLYPASGPARVTLRLRSGERLSEWVADPLGSADRPLADEALDRKAAEAFGLAFPAARVRALIGQLRRLEPWPLAELN</sequence>
<dbReference type="AlphaFoldDB" id="A0A0C6P3J1"/>
<dbReference type="PANTHER" id="PTHR16943:SF8">
    <property type="entry name" value="2-METHYLCITRATE DEHYDRATASE"/>
    <property type="match status" value="1"/>
</dbReference>
<dbReference type="InterPro" id="IPR005656">
    <property type="entry name" value="MmgE_PrpD"/>
</dbReference>
<feature type="domain" description="MmgE/PrpD N-terminal" evidence="2">
    <location>
        <begin position="18"/>
        <end position="260"/>
    </location>
</feature>
<dbReference type="PANTHER" id="PTHR16943">
    <property type="entry name" value="2-METHYLCITRATE DEHYDRATASE-RELATED"/>
    <property type="match status" value="1"/>
</dbReference>
<feature type="domain" description="MmgE/PrpD C-terminal" evidence="3">
    <location>
        <begin position="281"/>
        <end position="441"/>
    </location>
</feature>
<dbReference type="Pfam" id="PF19305">
    <property type="entry name" value="MmgE_PrpD_C"/>
    <property type="match status" value="1"/>
</dbReference>
<dbReference type="OrthoDB" id="8627321at2"/>
<dbReference type="SUPFAM" id="SSF103378">
    <property type="entry name" value="2-methylcitrate dehydratase PrpD"/>
    <property type="match status" value="1"/>
</dbReference>
<evidence type="ECO:0000256" key="1">
    <source>
        <dbReference type="ARBA" id="ARBA00006174"/>
    </source>
</evidence>
<dbReference type="RefSeq" id="WP_015040323.1">
    <property type="nucleotide sequence ID" value="NC_019382.1"/>
</dbReference>
<dbReference type="Gene3D" id="3.30.1330.120">
    <property type="entry name" value="2-methylcitrate dehydratase PrpD"/>
    <property type="match status" value="1"/>
</dbReference>
<evidence type="ECO:0000259" key="2">
    <source>
        <dbReference type="Pfam" id="PF03972"/>
    </source>
</evidence>